<protein>
    <submittedName>
        <fullName evidence="2">Uncharacterized protein</fullName>
    </submittedName>
</protein>
<feature type="compositionally biased region" description="Low complexity" evidence="1">
    <location>
        <begin position="55"/>
        <end position="67"/>
    </location>
</feature>
<name>T0QGG1_SAPDV</name>
<dbReference type="EMBL" id="JH767162">
    <property type="protein sequence ID" value="EQC32720.1"/>
    <property type="molecule type" value="Genomic_DNA"/>
</dbReference>
<accession>T0QGG1</accession>
<feature type="region of interest" description="Disordered" evidence="1">
    <location>
        <begin position="111"/>
        <end position="169"/>
    </location>
</feature>
<proteinExistence type="predicted"/>
<dbReference type="VEuPathDB" id="FungiDB:SDRG_09691"/>
<dbReference type="OrthoDB" id="75085at2759"/>
<feature type="compositionally biased region" description="Pro residues" evidence="1">
    <location>
        <begin position="41"/>
        <end position="54"/>
    </location>
</feature>
<dbReference type="InParanoid" id="T0QGG1"/>
<evidence type="ECO:0000313" key="3">
    <source>
        <dbReference type="Proteomes" id="UP000030762"/>
    </source>
</evidence>
<organism evidence="2 3">
    <name type="scientific">Saprolegnia diclina (strain VS20)</name>
    <dbReference type="NCBI Taxonomy" id="1156394"/>
    <lineage>
        <taxon>Eukaryota</taxon>
        <taxon>Sar</taxon>
        <taxon>Stramenopiles</taxon>
        <taxon>Oomycota</taxon>
        <taxon>Saprolegniomycetes</taxon>
        <taxon>Saprolegniales</taxon>
        <taxon>Saprolegniaceae</taxon>
        <taxon>Saprolegnia</taxon>
    </lineage>
</organism>
<sequence>MGLGVDTSHFNSPHMCIIVNNRDHTATTASTPSTGGWRRPLAPPMLKPLLPQPSTPTSSSSSSSSPLLPSLHLLQQFGKFAPLPRLVRSISMQIPPLASIDRQISCPVTTTTTTELKPLSKKRKMTMDDITSTLESPPFKKERRDVPPTPTPAPLAPPTKPSRANARQPSTIARLKTGKDVCVVLTAAGVVDWQATYYMYGFDKNSVFYSLMPLRKLHEPWSIAETRYCVELVRLLQAGHMRVPQGRMMDTYIAEKLHCEGLRVSKKLRAIKKRDHAAMGKFVGMSPTQVTILKDCKVDFLKGLQSEIDAIMEKEHLDQSWVVTVKHPVHAQQHHASPSSSSLSST</sequence>
<feature type="compositionally biased region" description="Pro residues" evidence="1">
    <location>
        <begin position="147"/>
        <end position="160"/>
    </location>
</feature>
<dbReference type="RefSeq" id="XP_008613864.1">
    <property type="nucleotide sequence ID" value="XM_008615642.1"/>
</dbReference>
<dbReference type="AlphaFoldDB" id="T0QGG1"/>
<keyword evidence="3" id="KW-1185">Reference proteome</keyword>
<evidence type="ECO:0000256" key="1">
    <source>
        <dbReference type="SAM" id="MobiDB-lite"/>
    </source>
</evidence>
<dbReference type="GeneID" id="19950418"/>
<reference evidence="2 3" key="1">
    <citation type="submission" date="2012-04" db="EMBL/GenBank/DDBJ databases">
        <title>The Genome Sequence of Saprolegnia declina VS20.</title>
        <authorList>
            <consortium name="The Broad Institute Genome Sequencing Platform"/>
            <person name="Russ C."/>
            <person name="Nusbaum C."/>
            <person name="Tyler B."/>
            <person name="van West P."/>
            <person name="Dieguez-Uribeondo J."/>
            <person name="de Bruijn I."/>
            <person name="Tripathy S."/>
            <person name="Jiang R."/>
            <person name="Young S.K."/>
            <person name="Zeng Q."/>
            <person name="Gargeya S."/>
            <person name="Fitzgerald M."/>
            <person name="Haas B."/>
            <person name="Abouelleil A."/>
            <person name="Alvarado L."/>
            <person name="Arachchi H.M."/>
            <person name="Berlin A."/>
            <person name="Chapman S.B."/>
            <person name="Goldberg J."/>
            <person name="Griggs A."/>
            <person name="Gujja S."/>
            <person name="Hansen M."/>
            <person name="Howarth C."/>
            <person name="Imamovic A."/>
            <person name="Larimer J."/>
            <person name="McCowen C."/>
            <person name="Montmayeur A."/>
            <person name="Murphy C."/>
            <person name="Neiman D."/>
            <person name="Pearson M."/>
            <person name="Priest M."/>
            <person name="Roberts A."/>
            <person name="Saif S."/>
            <person name="Shea T."/>
            <person name="Sisk P."/>
            <person name="Sykes S."/>
            <person name="Wortman J."/>
            <person name="Nusbaum C."/>
            <person name="Birren B."/>
        </authorList>
    </citation>
    <scope>NUCLEOTIDE SEQUENCE [LARGE SCALE GENOMIC DNA]</scope>
    <source>
        <strain evidence="2 3">VS20</strain>
    </source>
</reference>
<dbReference type="Proteomes" id="UP000030762">
    <property type="component" value="Unassembled WGS sequence"/>
</dbReference>
<feature type="compositionally biased region" description="Low complexity" evidence="1">
    <location>
        <begin position="27"/>
        <end position="36"/>
    </location>
</feature>
<feature type="region of interest" description="Disordered" evidence="1">
    <location>
        <begin position="27"/>
        <end position="67"/>
    </location>
</feature>
<gene>
    <name evidence="2" type="ORF">SDRG_09691</name>
</gene>
<evidence type="ECO:0000313" key="2">
    <source>
        <dbReference type="EMBL" id="EQC32720.1"/>
    </source>
</evidence>
<dbReference type="OMA" id="HCEGLRV"/>